<comment type="caution">
    <text evidence="1">The sequence shown here is derived from an EMBL/GenBank/DDBJ whole genome shotgun (WGS) entry which is preliminary data.</text>
</comment>
<proteinExistence type="predicted"/>
<evidence type="ECO:0008006" key="3">
    <source>
        <dbReference type="Google" id="ProtNLM"/>
    </source>
</evidence>
<reference evidence="1 2" key="1">
    <citation type="journal article" date="2019" name="Int. J. Syst. Evol. Microbiol.">
        <title>The Global Catalogue of Microorganisms (GCM) 10K type strain sequencing project: providing services to taxonomists for standard genome sequencing and annotation.</title>
        <authorList>
            <consortium name="The Broad Institute Genomics Platform"/>
            <consortium name="The Broad Institute Genome Sequencing Center for Infectious Disease"/>
            <person name="Wu L."/>
            <person name="Ma J."/>
        </authorList>
    </citation>
    <scope>NUCLEOTIDE SEQUENCE [LARGE SCALE GENOMIC DNA]</scope>
    <source>
        <strain evidence="1 2">JCM 1417</strain>
    </source>
</reference>
<protein>
    <recommendedName>
        <fullName evidence="3">VCBS repeat-containing protein</fullName>
    </recommendedName>
</protein>
<sequence length="47" mass="5501">MKDLDNDGKDELILWLHYTGEAHTIDIYSIKDYVIKKSNKYDKSILG</sequence>
<dbReference type="EMBL" id="BAAACI010000001">
    <property type="protein sequence ID" value="GAA0764786.1"/>
    <property type="molecule type" value="Genomic_DNA"/>
</dbReference>
<accession>A0ABN1KEX3</accession>
<gene>
    <name evidence="1" type="ORF">GCM10008908_00400</name>
</gene>
<dbReference type="RefSeq" id="WP_343822540.1">
    <property type="nucleotide sequence ID" value="NZ_BAAACI010000001.1"/>
</dbReference>
<dbReference type="Proteomes" id="UP001501047">
    <property type="component" value="Unassembled WGS sequence"/>
</dbReference>
<name>A0ABN1KEX3_CLOSU</name>
<organism evidence="1 2">
    <name type="scientific">Clostridium subterminale</name>
    <dbReference type="NCBI Taxonomy" id="1550"/>
    <lineage>
        <taxon>Bacteria</taxon>
        <taxon>Bacillati</taxon>
        <taxon>Bacillota</taxon>
        <taxon>Clostridia</taxon>
        <taxon>Eubacteriales</taxon>
        <taxon>Clostridiaceae</taxon>
        <taxon>Clostridium</taxon>
    </lineage>
</organism>
<evidence type="ECO:0000313" key="2">
    <source>
        <dbReference type="Proteomes" id="UP001501047"/>
    </source>
</evidence>
<keyword evidence="2" id="KW-1185">Reference proteome</keyword>
<evidence type="ECO:0000313" key="1">
    <source>
        <dbReference type="EMBL" id="GAA0764786.1"/>
    </source>
</evidence>